<comment type="caution">
    <text evidence="2">The sequence shown here is derived from an EMBL/GenBank/DDBJ whole genome shotgun (WGS) entry which is preliminary data.</text>
</comment>
<feature type="compositionally biased region" description="Low complexity" evidence="1">
    <location>
        <begin position="404"/>
        <end position="414"/>
    </location>
</feature>
<organism evidence="2 3">
    <name type="scientific">Mycena metata</name>
    <dbReference type="NCBI Taxonomy" id="1033252"/>
    <lineage>
        <taxon>Eukaryota</taxon>
        <taxon>Fungi</taxon>
        <taxon>Dikarya</taxon>
        <taxon>Basidiomycota</taxon>
        <taxon>Agaricomycotina</taxon>
        <taxon>Agaricomycetes</taxon>
        <taxon>Agaricomycetidae</taxon>
        <taxon>Agaricales</taxon>
        <taxon>Marasmiineae</taxon>
        <taxon>Mycenaceae</taxon>
        <taxon>Mycena</taxon>
    </lineage>
</organism>
<feature type="compositionally biased region" description="Low complexity" evidence="1">
    <location>
        <begin position="260"/>
        <end position="271"/>
    </location>
</feature>
<feature type="region of interest" description="Disordered" evidence="1">
    <location>
        <begin position="99"/>
        <end position="218"/>
    </location>
</feature>
<gene>
    <name evidence="2" type="ORF">B0H16DRAFT_143440</name>
</gene>
<dbReference type="Proteomes" id="UP001215598">
    <property type="component" value="Unassembled WGS sequence"/>
</dbReference>
<feature type="compositionally biased region" description="Low complexity" evidence="1">
    <location>
        <begin position="17"/>
        <end position="26"/>
    </location>
</feature>
<feature type="region of interest" description="Disordered" evidence="1">
    <location>
        <begin position="1"/>
        <end position="26"/>
    </location>
</feature>
<feature type="compositionally biased region" description="Basic and acidic residues" evidence="1">
    <location>
        <begin position="695"/>
        <end position="704"/>
    </location>
</feature>
<feature type="region of interest" description="Disordered" evidence="1">
    <location>
        <begin position="260"/>
        <end position="293"/>
    </location>
</feature>
<feature type="compositionally biased region" description="Pro residues" evidence="1">
    <location>
        <begin position="138"/>
        <end position="155"/>
    </location>
</feature>
<evidence type="ECO:0000313" key="3">
    <source>
        <dbReference type="Proteomes" id="UP001215598"/>
    </source>
</evidence>
<feature type="region of interest" description="Disordered" evidence="1">
    <location>
        <begin position="683"/>
        <end position="704"/>
    </location>
</feature>
<feature type="compositionally biased region" description="Polar residues" evidence="1">
    <location>
        <begin position="272"/>
        <end position="283"/>
    </location>
</feature>
<sequence length="764" mass="80867">MDDDAESLFGSPPPTPTRGRSPSPALALPSFSGNIINFSSSSAQNVGTIALPGSHNFSELAVNPLALSLSHPTPQNGDALRPPAQLSGAFATQLRPHTPAAAPSVAPTHLGSAQAPLKRKTPTARKPKPPKPKAATPRPTPPPIHLPDPSDPLPPNLLRNQPGLLGTAGVVGGVRAAHLPAPTPPTETRTPSPNQGTTSADPIFVDEEPPRRSSFKRPLRFTGDVAALPPPSNRDIISTLIQQKEIFPLLETILKFISSAQSSPSPSRATSDAGSRSQTPESGSSKKKRKVRHVPAGAELWDVPFPFAEGEAPPAYQNDWERGRGKSLIADLVTLIKRAAKKAAITNFLDKRNMLTEAQRSALGKHYRVDTLFYGSDAEVLGDASNGSRSSAVPPLNPTPPLAPAASSFGVSMPSDTSSSSTAFDQLITSLLSASSTEQISWDTGSGLDGLMDTLETPSPLDTGLFNSWMDIFHAFPFPAEGFTPQTQLEDYHINPQQTFLTIPESLTPSSVLDTPSPFDFPADFSQTLPENYNPTTLDQLMMDPLLLAMSPPAPNMPTPIDTSMGNFSDSGCPSLASSPMPSVSSLSSFGPMTPTETGWSGDASIGVYSPGEEQRVVGMRAEARVQPIASTSAGAQPPAADVSTAGASKGKKRDFSSMAGWTDAERDALNFLEVLSKSKLGQVRPVEEDSQDDDAGKDPQDIEFSKVPTLPIVGSLVKADVLARARQRKEELAAEIAKTRVNLWETTVEGGVLAGLVKYYSTS</sequence>
<keyword evidence="3" id="KW-1185">Reference proteome</keyword>
<accession>A0AAD7JYS6</accession>
<dbReference type="EMBL" id="JARKIB010000013">
    <property type="protein sequence ID" value="KAJ7773265.1"/>
    <property type="molecule type" value="Genomic_DNA"/>
</dbReference>
<feature type="compositionally biased region" description="Low complexity" evidence="1">
    <location>
        <begin position="163"/>
        <end position="193"/>
    </location>
</feature>
<evidence type="ECO:0000313" key="2">
    <source>
        <dbReference type="EMBL" id="KAJ7773265.1"/>
    </source>
</evidence>
<reference evidence="2" key="1">
    <citation type="submission" date="2023-03" db="EMBL/GenBank/DDBJ databases">
        <title>Massive genome expansion in bonnet fungi (Mycena s.s.) driven by repeated elements and novel gene families across ecological guilds.</title>
        <authorList>
            <consortium name="Lawrence Berkeley National Laboratory"/>
            <person name="Harder C.B."/>
            <person name="Miyauchi S."/>
            <person name="Viragh M."/>
            <person name="Kuo A."/>
            <person name="Thoen E."/>
            <person name="Andreopoulos B."/>
            <person name="Lu D."/>
            <person name="Skrede I."/>
            <person name="Drula E."/>
            <person name="Henrissat B."/>
            <person name="Morin E."/>
            <person name="Kohler A."/>
            <person name="Barry K."/>
            <person name="LaButti K."/>
            <person name="Morin E."/>
            <person name="Salamov A."/>
            <person name="Lipzen A."/>
            <person name="Mereny Z."/>
            <person name="Hegedus B."/>
            <person name="Baldrian P."/>
            <person name="Stursova M."/>
            <person name="Weitz H."/>
            <person name="Taylor A."/>
            <person name="Grigoriev I.V."/>
            <person name="Nagy L.G."/>
            <person name="Martin F."/>
            <person name="Kauserud H."/>
        </authorList>
    </citation>
    <scope>NUCLEOTIDE SEQUENCE</scope>
    <source>
        <strain evidence="2">CBHHK182m</strain>
    </source>
</reference>
<feature type="region of interest" description="Disordered" evidence="1">
    <location>
        <begin position="384"/>
        <end position="414"/>
    </location>
</feature>
<name>A0AAD7JYS6_9AGAR</name>
<feature type="region of interest" description="Disordered" evidence="1">
    <location>
        <begin position="630"/>
        <end position="655"/>
    </location>
</feature>
<feature type="compositionally biased region" description="Basic residues" evidence="1">
    <location>
        <begin position="117"/>
        <end position="131"/>
    </location>
</feature>
<dbReference type="AlphaFoldDB" id="A0AAD7JYS6"/>
<proteinExistence type="predicted"/>
<evidence type="ECO:0000256" key="1">
    <source>
        <dbReference type="SAM" id="MobiDB-lite"/>
    </source>
</evidence>
<protein>
    <submittedName>
        <fullName evidence="2">Uncharacterized protein</fullName>
    </submittedName>
</protein>